<proteinExistence type="predicted"/>
<accession>A0AB39D347</accession>
<gene>
    <name evidence="1" type="ORF">ABRZ04_04585</name>
</gene>
<sequence>MCEIDKAEFEAMVRRQEASEQALKEVREDIRQIRADTSGIVDFFDSATGAFKVLNWIGKAAKPLGYIAATVAAVAGAWASVKGGIK</sequence>
<dbReference type="EMBL" id="CP158254">
    <property type="protein sequence ID" value="XDJ48346.1"/>
    <property type="molecule type" value="Genomic_DNA"/>
</dbReference>
<dbReference type="RefSeq" id="WP_368640498.1">
    <property type="nucleotide sequence ID" value="NZ_CP158254.1"/>
</dbReference>
<dbReference type="AlphaFoldDB" id="A0AB39D347"/>
<organism evidence="1">
    <name type="scientific">Castellaniella ginsengisoli</name>
    <dbReference type="NCBI Taxonomy" id="546114"/>
    <lineage>
        <taxon>Bacteria</taxon>
        <taxon>Pseudomonadati</taxon>
        <taxon>Pseudomonadota</taxon>
        <taxon>Betaproteobacteria</taxon>
        <taxon>Burkholderiales</taxon>
        <taxon>Alcaligenaceae</taxon>
        <taxon>Castellaniella</taxon>
    </lineage>
</organism>
<reference evidence="1" key="1">
    <citation type="submission" date="2024-05" db="EMBL/GenBank/DDBJ databases">
        <authorList>
            <person name="Luo Y.-C."/>
            <person name="Nicholds J."/>
            <person name="Mortimer T."/>
            <person name="Maboni G."/>
        </authorList>
    </citation>
    <scope>NUCLEOTIDE SEQUENCE</scope>
    <source>
        <strain evidence="1">151836</strain>
    </source>
</reference>
<evidence type="ECO:0000313" key="1">
    <source>
        <dbReference type="EMBL" id="XDJ48346.1"/>
    </source>
</evidence>
<name>A0AB39D347_9BURK</name>
<protein>
    <submittedName>
        <fullName evidence="1">Uncharacterized protein</fullName>
    </submittedName>
</protein>